<reference evidence="1" key="1">
    <citation type="submission" date="2023-06" db="EMBL/GenBank/DDBJ databases">
        <authorList>
            <consortium name="Lawrence Berkeley National Laboratory"/>
            <person name="Ahrendt S."/>
            <person name="Sahu N."/>
            <person name="Indic B."/>
            <person name="Wong-Bajracharya J."/>
            <person name="Merenyi Z."/>
            <person name="Ke H.-M."/>
            <person name="Monk M."/>
            <person name="Kocsube S."/>
            <person name="Drula E."/>
            <person name="Lipzen A."/>
            <person name="Balint B."/>
            <person name="Henrissat B."/>
            <person name="Andreopoulos B."/>
            <person name="Martin F.M."/>
            <person name="Harder C.B."/>
            <person name="Rigling D."/>
            <person name="Ford K.L."/>
            <person name="Foster G.D."/>
            <person name="Pangilinan J."/>
            <person name="Papanicolaou A."/>
            <person name="Barry K."/>
            <person name="LaButti K."/>
            <person name="Viragh M."/>
            <person name="Koriabine M."/>
            <person name="Yan M."/>
            <person name="Riley R."/>
            <person name="Champramary S."/>
            <person name="Plett K.L."/>
            <person name="Tsai I.J."/>
            <person name="Slot J."/>
            <person name="Sipos G."/>
            <person name="Plett J."/>
            <person name="Nagy L.G."/>
            <person name="Grigoriev I.V."/>
        </authorList>
    </citation>
    <scope>NUCLEOTIDE SEQUENCE</scope>
    <source>
        <strain evidence="1">HWK02</strain>
    </source>
</reference>
<organism evidence="1 2">
    <name type="scientific">Armillaria luteobubalina</name>
    <dbReference type="NCBI Taxonomy" id="153913"/>
    <lineage>
        <taxon>Eukaryota</taxon>
        <taxon>Fungi</taxon>
        <taxon>Dikarya</taxon>
        <taxon>Basidiomycota</taxon>
        <taxon>Agaricomycotina</taxon>
        <taxon>Agaricomycetes</taxon>
        <taxon>Agaricomycetidae</taxon>
        <taxon>Agaricales</taxon>
        <taxon>Marasmiineae</taxon>
        <taxon>Physalacriaceae</taxon>
        <taxon>Armillaria</taxon>
    </lineage>
</organism>
<evidence type="ECO:0000313" key="1">
    <source>
        <dbReference type="EMBL" id="KAK0502185.1"/>
    </source>
</evidence>
<dbReference type="EMBL" id="JAUEPU010000005">
    <property type="protein sequence ID" value="KAK0502185.1"/>
    <property type="molecule type" value="Genomic_DNA"/>
</dbReference>
<protein>
    <submittedName>
        <fullName evidence="1">Uncharacterized protein</fullName>
    </submittedName>
</protein>
<evidence type="ECO:0000313" key="2">
    <source>
        <dbReference type="Proteomes" id="UP001175228"/>
    </source>
</evidence>
<dbReference type="Gene3D" id="1.25.40.180">
    <property type="match status" value="1"/>
</dbReference>
<sequence length="141" mass="16539">EIKDDGTKHTEVEPIVGSQLIQKYLLNRCEEIFERGQVMQGTITISKVVKDEAAAEKTMEKGKWCYILKEYYAMQKANSLVKFMGKLLKQQMLMERIMYKCVNNPFMNREEEDQKLLLNCTYLERKFENKKNIGLGPAMQM</sequence>
<gene>
    <name evidence="1" type="ORF">EDD18DRAFT_1065169</name>
</gene>
<dbReference type="InterPro" id="IPR016024">
    <property type="entry name" value="ARM-type_fold"/>
</dbReference>
<keyword evidence="2" id="KW-1185">Reference proteome</keyword>
<proteinExistence type="predicted"/>
<dbReference type="Proteomes" id="UP001175228">
    <property type="component" value="Unassembled WGS sequence"/>
</dbReference>
<name>A0AA39V1V1_9AGAR</name>
<accession>A0AA39V1V1</accession>
<feature type="non-terminal residue" evidence="1">
    <location>
        <position position="1"/>
    </location>
</feature>
<dbReference type="SUPFAM" id="SSF48371">
    <property type="entry name" value="ARM repeat"/>
    <property type="match status" value="1"/>
</dbReference>
<comment type="caution">
    <text evidence="1">The sequence shown here is derived from an EMBL/GenBank/DDBJ whole genome shotgun (WGS) entry which is preliminary data.</text>
</comment>
<dbReference type="AlphaFoldDB" id="A0AA39V1V1"/>